<sequence>MAQIRTYIYPVLIAFCFFYAALILVQISRYAADPPYLLTWFVKLWWATTGTQVLLLLVSSLFLMAL</sequence>
<proteinExistence type="predicted"/>
<dbReference type="Proteomes" id="UP001244490">
    <property type="component" value="Unassembled WGS sequence"/>
</dbReference>
<feature type="transmembrane region" description="Helical" evidence="1">
    <location>
        <begin position="7"/>
        <end position="32"/>
    </location>
</feature>
<keyword evidence="1" id="KW-1133">Transmembrane helix</keyword>
<protein>
    <submittedName>
        <fullName evidence="2">Uncharacterized protein</fullName>
    </submittedName>
</protein>
<keyword evidence="1" id="KW-0472">Membrane</keyword>
<name>A0AAW8ARI2_KLEPN</name>
<organism evidence="2 3">
    <name type="scientific">Klebsiella pneumoniae</name>
    <dbReference type="NCBI Taxonomy" id="573"/>
    <lineage>
        <taxon>Bacteria</taxon>
        <taxon>Pseudomonadati</taxon>
        <taxon>Pseudomonadota</taxon>
        <taxon>Gammaproteobacteria</taxon>
        <taxon>Enterobacterales</taxon>
        <taxon>Enterobacteriaceae</taxon>
        <taxon>Klebsiella/Raoultella group</taxon>
        <taxon>Klebsiella</taxon>
        <taxon>Klebsiella pneumoniae complex</taxon>
    </lineage>
</organism>
<gene>
    <name evidence="2" type="ORF">Q6294_33240</name>
</gene>
<dbReference type="EMBL" id="JAUUIA010001253">
    <property type="protein sequence ID" value="MDP0971803.1"/>
    <property type="molecule type" value="Genomic_DNA"/>
</dbReference>
<accession>A0AAW8ARI2</accession>
<comment type="caution">
    <text evidence="2">The sequence shown here is derived from an EMBL/GenBank/DDBJ whole genome shotgun (WGS) entry which is preliminary data.</text>
</comment>
<evidence type="ECO:0000313" key="3">
    <source>
        <dbReference type="Proteomes" id="UP001244490"/>
    </source>
</evidence>
<keyword evidence="1" id="KW-0812">Transmembrane</keyword>
<dbReference type="RefSeq" id="WP_305202790.1">
    <property type="nucleotide sequence ID" value="NZ_JAUUIA010001253.1"/>
</dbReference>
<reference evidence="2" key="1">
    <citation type="submission" date="2023-07" db="EMBL/GenBank/DDBJ databases">
        <authorList>
            <person name="Peng Z."/>
        </authorList>
    </citation>
    <scope>NUCLEOTIDE SEQUENCE</scope>
    <source>
        <strain evidence="2">KP219</strain>
    </source>
</reference>
<dbReference type="AlphaFoldDB" id="A0AAW8ARI2"/>
<evidence type="ECO:0000313" key="2">
    <source>
        <dbReference type="EMBL" id="MDP0971803.1"/>
    </source>
</evidence>
<feature type="non-terminal residue" evidence="2">
    <location>
        <position position="66"/>
    </location>
</feature>
<evidence type="ECO:0000256" key="1">
    <source>
        <dbReference type="SAM" id="Phobius"/>
    </source>
</evidence>
<feature type="transmembrane region" description="Helical" evidence="1">
    <location>
        <begin position="44"/>
        <end position="65"/>
    </location>
</feature>